<feature type="compositionally biased region" description="Polar residues" evidence="6">
    <location>
        <begin position="885"/>
        <end position="898"/>
    </location>
</feature>
<feature type="region of interest" description="Disordered" evidence="6">
    <location>
        <begin position="152"/>
        <end position="178"/>
    </location>
</feature>
<dbReference type="GO" id="GO:0008270">
    <property type="term" value="F:zinc ion binding"/>
    <property type="evidence" value="ECO:0007669"/>
    <property type="project" value="InterPro"/>
</dbReference>
<dbReference type="Gene3D" id="4.10.240.10">
    <property type="entry name" value="Zn(2)-C6 fungal-type DNA-binding domain"/>
    <property type="match status" value="1"/>
</dbReference>
<keyword evidence="3" id="KW-0238">DNA-binding</keyword>
<evidence type="ECO:0000256" key="1">
    <source>
        <dbReference type="ARBA" id="ARBA00004123"/>
    </source>
</evidence>
<dbReference type="InterPro" id="IPR036864">
    <property type="entry name" value="Zn2-C6_fun-type_DNA-bd_sf"/>
</dbReference>
<dbReference type="PROSITE" id="PS50048">
    <property type="entry name" value="ZN2_CY6_FUNGAL_2"/>
    <property type="match status" value="1"/>
</dbReference>
<gene>
    <name evidence="8" type="primary">thi1</name>
    <name evidence="8" type="ORF">Cantr_00927</name>
</gene>
<dbReference type="Pfam" id="PF00172">
    <property type="entry name" value="Zn_clus"/>
    <property type="match status" value="1"/>
</dbReference>
<evidence type="ECO:0000256" key="3">
    <source>
        <dbReference type="ARBA" id="ARBA00023125"/>
    </source>
</evidence>
<feature type="compositionally biased region" description="Acidic residues" evidence="6">
    <location>
        <begin position="165"/>
        <end position="178"/>
    </location>
</feature>
<comment type="caution">
    <text evidence="8">The sequence shown here is derived from an EMBL/GenBank/DDBJ whole genome shotgun (WGS) entry which is preliminary data.</text>
</comment>
<organism evidence="8 9">
    <name type="scientific">Candida viswanathii</name>
    <dbReference type="NCBI Taxonomy" id="5486"/>
    <lineage>
        <taxon>Eukaryota</taxon>
        <taxon>Fungi</taxon>
        <taxon>Dikarya</taxon>
        <taxon>Ascomycota</taxon>
        <taxon>Saccharomycotina</taxon>
        <taxon>Pichiomycetes</taxon>
        <taxon>Debaryomycetaceae</taxon>
        <taxon>Candida/Lodderomyces clade</taxon>
        <taxon>Candida</taxon>
    </lineage>
</organism>
<dbReference type="GO" id="GO:0005634">
    <property type="term" value="C:nucleus"/>
    <property type="evidence" value="ECO:0007669"/>
    <property type="project" value="UniProtKB-SubCell"/>
</dbReference>
<feature type="compositionally biased region" description="Low complexity" evidence="6">
    <location>
        <begin position="113"/>
        <end position="123"/>
    </location>
</feature>
<feature type="region of interest" description="Disordered" evidence="6">
    <location>
        <begin position="1"/>
        <end position="61"/>
    </location>
</feature>
<accession>A0A367YHG2</accession>
<feature type="domain" description="Zn(2)-C6 fungal-type" evidence="7">
    <location>
        <begin position="66"/>
        <end position="96"/>
    </location>
</feature>
<dbReference type="STRING" id="5486.A0A367YHG2"/>
<feature type="compositionally biased region" description="Polar residues" evidence="6">
    <location>
        <begin position="15"/>
        <end position="24"/>
    </location>
</feature>
<dbReference type="GO" id="GO:0003677">
    <property type="term" value="F:DNA binding"/>
    <property type="evidence" value="ECO:0007669"/>
    <property type="project" value="UniProtKB-KW"/>
</dbReference>
<feature type="compositionally biased region" description="Polar residues" evidence="6">
    <location>
        <begin position="781"/>
        <end position="812"/>
    </location>
</feature>
<evidence type="ECO:0000313" key="9">
    <source>
        <dbReference type="Proteomes" id="UP000253472"/>
    </source>
</evidence>
<evidence type="ECO:0000256" key="6">
    <source>
        <dbReference type="SAM" id="MobiDB-lite"/>
    </source>
</evidence>
<evidence type="ECO:0000256" key="2">
    <source>
        <dbReference type="ARBA" id="ARBA00023015"/>
    </source>
</evidence>
<feature type="compositionally biased region" description="Polar residues" evidence="6">
    <location>
        <begin position="917"/>
        <end position="931"/>
    </location>
</feature>
<dbReference type="PROSITE" id="PS00463">
    <property type="entry name" value="ZN2_CY6_FUNGAL_1"/>
    <property type="match status" value="1"/>
</dbReference>
<proteinExistence type="predicted"/>
<feature type="compositionally biased region" description="Pro residues" evidence="6">
    <location>
        <begin position="871"/>
        <end position="882"/>
    </location>
</feature>
<dbReference type="OrthoDB" id="2123952at2759"/>
<dbReference type="InterPro" id="IPR050987">
    <property type="entry name" value="AtrR-like"/>
</dbReference>
<feature type="compositionally biased region" description="Low complexity" evidence="6">
    <location>
        <begin position="31"/>
        <end position="49"/>
    </location>
</feature>
<feature type="compositionally biased region" description="Pro residues" evidence="6">
    <location>
        <begin position="903"/>
        <end position="916"/>
    </location>
</feature>
<dbReference type="EMBL" id="QLNQ01000021">
    <property type="protein sequence ID" value="RCK65207.1"/>
    <property type="molecule type" value="Genomic_DNA"/>
</dbReference>
<dbReference type="GO" id="GO:0000981">
    <property type="term" value="F:DNA-binding transcription factor activity, RNA polymerase II-specific"/>
    <property type="evidence" value="ECO:0007669"/>
    <property type="project" value="InterPro"/>
</dbReference>
<evidence type="ECO:0000259" key="7">
    <source>
        <dbReference type="PROSITE" id="PS50048"/>
    </source>
</evidence>
<evidence type="ECO:0000256" key="5">
    <source>
        <dbReference type="ARBA" id="ARBA00023242"/>
    </source>
</evidence>
<keyword evidence="9" id="KW-1185">Reference proteome</keyword>
<feature type="region of interest" description="Disordered" evidence="6">
    <location>
        <begin position="97"/>
        <end position="125"/>
    </location>
</feature>
<comment type="subcellular location">
    <subcellularLocation>
        <location evidence="1">Nucleus</location>
    </subcellularLocation>
</comment>
<dbReference type="AlphaFoldDB" id="A0A367YHG2"/>
<protein>
    <submittedName>
        <fullName evidence="8">Thiamine repressible genes regulatory protein thi1</fullName>
    </submittedName>
</protein>
<dbReference type="SUPFAM" id="SSF57701">
    <property type="entry name" value="Zn2/Cys6 DNA-binding domain"/>
    <property type="match status" value="1"/>
</dbReference>
<dbReference type="PANTHER" id="PTHR46910:SF37">
    <property type="entry name" value="ZN(II)2CYS6 TRANSCRIPTION FACTOR (EUROFUNG)"/>
    <property type="match status" value="1"/>
</dbReference>
<dbReference type="CDD" id="cd12148">
    <property type="entry name" value="fungal_TF_MHR"/>
    <property type="match status" value="1"/>
</dbReference>
<reference evidence="8 9" key="1">
    <citation type="submission" date="2018-06" db="EMBL/GenBank/DDBJ databases">
        <title>Whole genome sequencing of Candida tropicalis (genome annotated by CSBL at Korea University).</title>
        <authorList>
            <person name="Ahn J."/>
        </authorList>
    </citation>
    <scope>NUCLEOTIDE SEQUENCE [LARGE SCALE GENOMIC DNA]</scope>
    <source>
        <strain evidence="8 9">ATCC 20962</strain>
    </source>
</reference>
<feature type="region of interest" description="Disordered" evidence="6">
    <location>
        <begin position="781"/>
        <end position="845"/>
    </location>
</feature>
<feature type="compositionally biased region" description="Polar residues" evidence="6">
    <location>
        <begin position="983"/>
        <end position="993"/>
    </location>
</feature>
<keyword evidence="2" id="KW-0805">Transcription regulation</keyword>
<keyword evidence="5" id="KW-0539">Nucleus</keyword>
<feature type="compositionally biased region" description="Low complexity" evidence="6">
    <location>
        <begin position="994"/>
        <end position="1006"/>
    </location>
</feature>
<dbReference type="SMART" id="SM00066">
    <property type="entry name" value="GAL4"/>
    <property type="match status" value="1"/>
</dbReference>
<evidence type="ECO:0000256" key="4">
    <source>
        <dbReference type="ARBA" id="ARBA00023163"/>
    </source>
</evidence>
<dbReference type="Proteomes" id="UP000253472">
    <property type="component" value="Unassembled WGS sequence"/>
</dbReference>
<feature type="region of interest" description="Disordered" evidence="6">
    <location>
        <begin position="865"/>
        <end position="962"/>
    </location>
</feature>
<dbReference type="CDD" id="cd00067">
    <property type="entry name" value="GAL4"/>
    <property type="match status" value="1"/>
</dbReference>
<keyword evidence="4" id="KW-0804">Transcription</keyword>
<sequence length="1006" mass="113941">MDPPTGVYFHHSPDENTPNRTPLDTNPAPPASHASSSSSTITQSTASSSGELPLAPPKKRARISKACQHCRKKKVKCDGGKPCNNCVQSNGGNCVYEEDAEKKPKPPSKKKSSTPSKTKLSKTQTIKELDERLLRIETMLSDLTTELQAMRAKPHNVSDSTLSEITEESEPDESGADSEIESNLLRAYAVTNVFSKESLKEMFAPIGGNEAKRYLEDISNVGAIYNYYSQAFLDTVCQPIKIRLRKRFELMDSIFADASLPVEILNTYYDRIFFLKLVLERKYITGLFDKYYQEKDVPNRSIFTWSELLIMSSTIGISVSLILDERNLGKKSSSEMINSLSDAQLIEINSKCFYSMVLYYNRLCYVSEGITSVQALVFWVIYLESIISSLRVNVVPITIAVKYAEDLGLHLHETYEGLSWDEQLVRKTLWWFCEFYLIEYNTRSGHPAGLTLEEVISLEDVSSNAVIKSNWNLLESYFKSPNDASVLAKIRESNATHRCVAYVMYCVSKIRIKSFDLLYKSNCKMTVSQLINNLELLNDEMKSINNAPLSFKFYDDDDFMFHSKKSIALVQKLDNGYENYFFLNLVYFQHLMTINRIKVPQTTAQKYLDKVSEFTKIANKSARTILHVTRSLKLQDLAFTTFSWILYYPYVAFLHLGGYCMEHPHYNGIEEDLKLLINVSLLFFPYKLDPKTAPVRRNCVRQLFYDLVTRYVLNVIIKLIDVELSKKLLKKHKTLKAHLNMMSNFPEFFIDNVHIGINKAHTNQVLRKWFSPYELSRSSISQSNSVTTPVSTPETRNTTSAPTISANNHGVQSNSHSASTENSNSNNRNNTTSYQHPQPLGLPPQQQYNEFAAEFPESSSSSIQHMFRFPLPGPVPSAPPPFNGEQFSPETMMGNHSVQGQPGQPPPPPPPPPPPQRTQSQLAANHTPMNITPQLQPGHPQPTPPGQPNMHGSLPPDNMFNHSINGLNTNFISFEEVEDYANTFFNPNNDNSGQPQQQQQQQQQPP</sequence>
<dbReference type="PANTHER" id="PTHR46910">
    <property type="entry name" value="TRANSCRIPTION FACTOR PDR1"/>
    <property type="match status" value="1"/>
</dbReference>
<name>A0A367YHG2_9ASCO</name>
<feature type="region of interest" description="Disordered" evidence="6">
    <location>
        <begin position="982"/>
        <end position="1006"/>
    </location>
</feature>
<feature type="compositionally biased region" description="Low complexity" evidence="6">
    <location>
        <begin position="813"/>
        <end position="845"/>
    </location>
</feature>
<dbReference type="InterPro" id="IPR001138">
    <property type="entry name" value="Zn2Cys6_DnaBD"/>
</dbReference>
<evidence type="ECO:0000313" key="8">
    <source>
        <dbReference type="EMBL" id="RCK65207.1"/>
    </source>
</evidence>